<accession>A0A6J7CTR7</accession>
<dbReference type="AlphaFoldDB" id="A0A6J7CTR7"/>
<reference evidence="3" key="1">
    <citation type="submission" date="2020-05" db="EMBL/GenBank/DDBJ databases">
        <authorList>
            <person name="Chiriac C."/>
            <person name="Salcher M."/>
            <person name="Ghai R."/>
            <person name="Kavagutti S V."/>
        </authorList>
    </citation>
    <scope>NUCLEOTIDE SEQUENCE</scope>
</reference>
<dbReference type="GO" id="GO:0003677">
    <property type="term" value="F:DNA binding"/>
    <property type="evidence" value="ECO:0007669"/>
    <property type="project" value="UniProtKB-KW"/>
</dbReference>
<dbReference type="PANTHER" id="PTHR43214:SF44">
    <property type="entry name" value="TWO-COMPONENT RESPONSE REGULATOR"/>
    <property type="match status" value="1"/>
</dbReference>
<dbReference type="PANTHER" id="PTHR43214">
    <property type="entry name" value="TWO-COMPONENT RESPONSE REGULATOR"/>
    <property type="match status" value="1"/>
</dbReference>
<feature type="domain" description="Response regulatory" evidence="2">
    <location>
        <begin position="18"/>
        <end position="135"/>
    </location>
</feature>
<evidence type="ECO:0000313" key="3">
    <source>
        <dbReference type="EMBL" id="CAB4861160.1"/>
    </source>
</evidence>
<dbReference type="InterPro" id="IPR039420">
    <property type="entry name" value="WalR-like"/>
</dbReference>
<dbReference type="EMBL" id="CAFBLQ010000015">
    <property type="protein sequence ID" value="CAB4861160.1"/>
    <property type="molecule type" value="Genomic_DNA"/>
</dbReference>
<dbReference type="Gene3D" id="1.10.10.10">
    <property type="entry name" value="Winged helix-like DNA-binding domain superfamily/Winged helix DNA-binding domain"/>
    <property type="match status" value="1"/>
</dbReference>
<evidence type="ECO:0000256" key="1">
    <source>
        <dbReference type="ARBA" id="ARBA00023125"/>
    </source>
</evidence>
<dbReference type="Pfam" id="PF00072">
    <property type="entry name" value="Response_reg"/>
    <property type="match status" value="1"/>
</dbReference>
<dbReference type="SMART" id="SM00448">
    <property type="entry name" value="REC"/>
    <property type="match status" value="1"/>
</dbReference>
<dbReference type="InterPro" id="IPR016032">
    <property type="entry name" value="Sig_transdc_resp-reg_C-effctor"/>
</dbReference>
<evidence type="ECO:0000259" key="2">
    <source>
        <dbReference type="PROSITE" id="PS50110"/>
    </source>
</evidence>
<dbReference type="SUPFAM" id="SSF52172">
    <property type="entry name" value="CheY-like"/>
    <property type="match status" value="1"/>
</dbReference>
<protein>
    <submittedName>
        <fullName evidence="3">Unannotated protein</fullName>
    </submittedName>
</protein>
<name>A0A6J7CTR7_9ZZZZ</name>
<dbReference type="SMART" id="SM00421">
    <property type="entry name" value="HTH_LUXR"/>
    <property type="match status" value="1"/>
</dbReference>
<dbReference type="Gene3D" id="3.40.50.2300">
    <property type="match status" value="1"/>
</dbReference>
<proteinExistence type="predicted"/>
<dbReference type="InterPro" id="IPR036388">
    <property type="entry name" value="WH-like_DNA-bd_sf"/>
</dbReference>
<dbReference type="InterPro" id="IPR000792">
    <property type="entry name" value="Tscrpt_reg_LuxR_C"/>
</dbReference>
<organism evidence="3">
    <name type="scientific">freshwater metagenome</name>
    <dbReference type="NCBI Taxonomy" id="449393"/>
    <lineage>
        <taxon>unclassified sequences</taxon>
        <taxon>metagenomes</taxon>
        <taxon>ecological metagenomes</taxon>
    </lineage>
</organism>
<dbReference type="CDD" id="cd00156">
    <property type="entry name" value="REC"/>
    <property type="match status" value="1"/>
</dbReference>
<dbReference type="InterPro" id="IPR001789">
    <property type="entry name" value="Sig_transdc_resp-reg_receiver"/>
</dbReference>
<gene>
    <name evidence="3" type="ORF">UFOPK3423_00235</name>
</gene>
<dbReference type="SUPFAM" id="SSF46894">
    <property type="entry name" value="C-terminal effector domain of the bipartite response regulators"/>
    <property type="match status" value="1"/>
</dbReference>
<dbReference type="GO" id="GO:0006355">
    <property type="term" value="P:regulation of DNA-templated transcription"/>
    <property type="evidence" value="ECO:0007669"/>
    <property type="project" value="InterPro"/>
</dbReference>
<dbReference type="GO" id="GO:0000160">
    <property type="term" value="P:phosphorelay signal transduction system"/>
    <property type="evidence" value="ECO:0007669"/>
    <property type="project" value="InterPro"/>
</dbReference>
<sequence length="236" mass="24761">MSMASLDEENDAATHSRSVLVVEDEPLLRELIGAALEAHGFEVVTAGSASDAVRAFRAVDPDGVVMDVDLGLGPNGFDVAERFVQAGTGVAIVFLTNLPDPRFAGRGPDDVPAGIAYLRKGAVHDVGALVATLDAAMRGDVATEMRHDRDASRPLADLTRHQVEALRLVALGRTNAQIAQVRGTTEKAVERVVARAFAAAGVSAQAASNTRVDAARRFIHLSGHPMVNADDLGPGR</sequence>
<dbReference type="PROSITE" id="PS50110">
    <property type="entry name" value="RESPONSE_REGULATORY"/>
    <property type="match status" value="1"/>
</dbReference>
<keyword evidence="1" id="KW-0238">DNA-binding</keyword>
<dbReference type="InterPro" id="IPR011006">
    <property type="entry name" value="CheY-like_superfamily"/>
</dbReference>